<keyword evidence="2" id="KW-1185">Reference proteome</keyword>
<protein>
    <submittedName>
        <fullName evidence="1">Uncharacterized protein</fullName>
    </submittedName>
</protein>
<evidence type="ECO:0000313" key="2">
    <source>
        <dbReference type="Proteomes" id="UP000308600"/>
    </source>
</evidence>
<organism evidence="1 2">
    <name type="scientific">Pluteus cervinus</name>
    <dbReference type="NCBI Taxonomy" id="181527"/>
    <lineage>
        <taxon>Eukaryota</taxon>
        <taxon>Fungi</taxon>
        <taxon>Dikarya</taxon>
        <taxon>Basidiomycota</taxon>
        <taxon>Agaricomycotina</taxon>
        <taxon>Agaricomycetes</taxon>
        <taxon>Agaricomycetidae</taxon>
        <taxon>Agaricales</taxon>
        <taxon>Pluteineae</taxon>
        <taxon>Pluteaceae</taxon>
        <taxon>Pluteus</taxon>
    </lineage>
</organism>
<name>A0ACD3BH48_9AGAR</name>
<dbReference type="EMBL" id="ML208259">
    <property type="protein sequence ID" value="TFK77358.1"/>
    <property type="molecule type" value="Genomic_DNA"/>
</dbReference>
<proteinExistence type="predicted"/>
<dbReference type="Proteomes" id="UP000308600">
    <property type="component" value="Unassembled WGS sequence"/>
</dbReference>
<evidence type="ECO:0000313" key="1">
    <source>
        <dbReference type="EMBL" id="TFK77358.1"/>
    </source>
</evidence>
<sequence length="314" mass="35221">MSSTPNYQHLRIVFFVLHIIGGHVGLPILVAIFHLSKKISRPPTLINFCISWIFFSVFYCISLFDDLRRGYEPEQPSNACRAQAILVYGAPPMAAVAGLVEVIHIWSRIGDPSLKSSLRVEWWVNRSPLRFVMLVLPYVVLLAFTLGSGLMLHIFPERLTASNGLYCALDNSLDNAVPLFCTIVLIFIVGFEGSIILRRFRSWRELNSLAPLAKSDNSPTMIIRVGIFTAYSIITLSAGVFFLSGNQSPWPFMVQAALPLTALLVFGAHQDVAEALCFWRRTPEEPTEDTFEETLSRLQCRTNSTLALSFYESV</sequence>
<accession>A0ACD3BH48</accession>
<reference evidence="1 2" key="1">
    <citation type="journal article" date="2019" name="Nat. Ecol. Evol.">
        <title>Megaphylogeny resolves global patterns of mushroom evolution.</title>
        <authorList>
            <person name="Varga T."/>
            <person name="Krizsan K."/>
            <person name="Foldi C."/>
            <person name="Dima B."/>
            <person name="Sanchez-Garcia M."/>
            <person name="Sanchez-Ramirez S."/>
            <person name="Szollosi G.J."/>
            <person name="Szarkandi J.G."/>
            <person name="Papp V."/>
            <person name="Albert L."/>
            <person name="Andreopoulos W."/>
            <person name="Angelini C."/>
            <person name="Antonin V."/>
            <person name="Barry K.W."/>
            <person name="Bougher N.L."/>
            <person name="Buchanan P."/>
            <person name="Buyck B."/>
            <person name="Bense V."/>
            <person name="Catcheside P."/>
            <person name="Chovatia M."/>
            <person name="Cooper J."/>
            <person name="Damon W."/>
            <person name="Desjardin D."/>
            <person name="Finy P."/>
            <person name="Geml J."/>
            <person name="Haridas S."/>
            <person name="Hughes K."/>
            <person name="Justo A."/>
            <person name="Karasinski D."/>
            <person name="Kautmanova I."/>
            <person name="Kiss B."/>
            <person name="Kocsube S."/>
            <person name="Kotiranta H."/>
            <person name="LaButti K.M."/>
            <person name="Lechner B.E."/>
            <person name="Liimatainen K."/>
            <person name="Lipzen A."/>
            <person name="Lukacs Z."/>
            <person name="Mihaltcheva S."/>
            <person name="Morgado L.N."/>
            <person name="Niskanen T."/>
            <person name="Noordeloos M.E."/>
            <person name="Ohm R.A."/>
            <person name="Ortiz-Santana B."/>
            <person name="Ovrebo C."/>
            <person name="Racz N."/>
            <person name="Riley R."/>
            <person name="Savchenko A."/>
            <person name="Shiryaev A."/>
            <person name="Soop K."/>
            <person name="Spirin V."/>
            <person name="Szebenyi C."/>
            <person name="Tomsovsky M."/>
            <person name="Tulloss R.E."/>
            <person name="Uehling J."/>
            <person name="Grigoriev I.V."/>
            <person name="Vagvolgyi C."/>
            <person name="Papp T."/>
            <person name="Martin F.M."/>
            <person name="Miettinen O."/>
            <person name="Hibbett D.S."/>
            <person name="Nagy L.G."/>
        </authorList>
    </citation>
    <scope>NUCLEOTIDE SEQUENCE [LARGE SCALE GENOMIC DNA]</scope>
    <source>
        <strain evidence="1 2">NL-1719</strain>
    </source>
</reference>
<gene>
    <name evidence="1" type="ORF">BDN72DRAFT_39716</name>
</gene>